<dbReference type="InterPro" id="IPR036513">
    <property type="entry name" value="STAS_dom_sf"/>
</dbReference>
<dbReference type="AlphaFoldDB" id="A0A8E6B982"/>
<accession>A0A8E6B982</accession>
<gene>
    <name evidence="1" type="ORF">KIH39_09290</name>
</gene>
<dbReference type="KEGG" id="tsph:KIH39_09290"/>
<dbReference type="InterPro" id="IPR021866">
    <property type="entry name" value="SpoIIAA-like"/>
</dbReference>
<keyword evidence="2" id="KW-1185">Reference proteome</keyword>
<sequence>MSVQFKEEEGGKLLVVNVSGKLEKADYLNLVPEFDRLFKEHGKLRILFDMSGFHGWELGALWQDIKFDIQHFSEIEKIAMVGETKWEMGMSLFCQPFTVATIRYFDQANLKSAREWLIAA</sequence>
<organism evidence="1 2">
    <name type="scientific">Telmatocola sphagniphila</name>
    <dbReference type="NCBI Taxonomy" id="1123043"/>
    <lineage>
        <taxon>Bacteria</taxon>
        <taxon>Pseudomonadati</taxon>
        <taxon>Planctomycetota</taxon>
        <taxon>Planctomycetia</taxon>
        <taxon>Gemmatales</taxon>
        <taxon>Gemmataceae</taxon>
    </lineage>
</organism>
<dbReference type="Pfam" id="PF11964">
    <property type="entry name" value="SpoIIAA-like"/>
    <property type="match status" value="1"/>
</dbReference>
<reference evidence="1" key="1">
    <citation type="submission" date="2021-05" db="EMBL/GenBank/DDBJ databases">
        <title>Complete genome sequence of the cellulolytic planctomycete Telmatocola sphagniphila SP2T and characterization of the first cellulase from planctomycetes.</title>
        <authorList>
            <person name="Rakitin A.L."/>
            <person name="Beletsky A.V."/>
            <person name="Naumoff D.G."/>
            <person name="Kulichevskaya I.S."/>
            <person name="Mardanov A.V."/>
            <person name="Ravin N.V."/>
            <person name="Dedysh S.N."/>
        </authorList>
    </citation>
    <scope>NUCLEOTIDE SEQUENCE</scope>
    <source>
        <strain evidence="1">SP2T</strain>
    </source>
</reference>
<dbReference type="Proteomes" id="UP000676194">
    <property type="component" value="Chromosome"/>
</dbReference>
<dbReference type="SUPFAM" id="SSF52091">
    <property type="entry name" value="SpoIIaa-like"/>
    <property type="match status" value="1"/>
</dbReference>
<dbReference type="InterPro" id="IPR038396">
    <property type="entry name" value="SpoIIAA-like_sf"/>
</dbReference>
<evidence type="ECO:0000313" key="2">
    <source>
        <dbReference type="Proteomes" id="UP000676194"/>
    </source>
</evidence>
<dbReference type="RefSeq" id="WP_213499054.1">
    <property type="nucleotide sequence ID" value="NZ_CP074694.1"/>
</dbReference>
<evidence type="ECO:0000313" key="1">
    <source>
        <dbReference type="EMBL" id="QVL34081.1"/>
    </source>
</evidence>
<protein>
    <submittedName>
        <fullName evidence="1">STAS/SEC14 domain-containing protein</fullName>
    </submittedName>
</protein>
<dbReference type="Gene3D" id="3.40.50.10600">
    <property type="entry name" value="SpoIIaa-like domains"/>
    <property type="match status" value="1"/>
</dbReference>
<dbReference type="EMBL" id="CP074694">
    <property type="protein sequence ID" value="QVL34081.1"/>
    <property type="molecule type" value="Genomic_DNA"/>
</dbReference>
<name>A0A8E6B982_9BACT</name>
<proteinExistence type="predicted"/>